<protein>
    <submittedName>
        <fullName evidence="5">MarR family winged helix-turn-helix transcriptional regulator</fullName>
    </submittedName>
</protein>
<evidence type="ECO:0000256" key="3">
    <source>
        <dbReference type="ARBA" id="ARBA00023163"/>
    </source>
</evidence>
<proteinExistence type="predicted"/>
<dbReference type="InterPro" id="IPR039422">
    <property type="entry name" value="MarR/SlyA-like"/>
</dbReference>
<gene>
    <name evidence="5" type="ORF">ACFQ04_14975</name>
</gene>
<dbReference type="EMBL" id="JBHTIL010000002">
    <property type="protein sequence ID" value="MFD0927039.1"/>
    <property type="molecule type" value="Genomic_DNA"/>
</dbReference>
<keyword evidence="3" id="KW-0804">Transcription</keyword>
<dbReference type="InterPro" id="IPR036388">
    <property type="entry name" value="WH-like_DNA-bd_sf"/>
</dbReference>
<evidence type="ECO:0000259" key="4">
    <source>
        <dbReference type="PROSITE" id="PS50995"/>
    </source>
</evidence>
<evidence type="ECO:0000313" key="5">
    <source>
        <dbReference type="EMBL" id="MFD0927039.1"/>
    </source>
</evidence>
<dbReference type="InterPro" id="IPR036390">
    <property type="entry name" value="WH_DNA-bd_sf"/>
</dbReference>
<evidence type="ECO:0000313" key="6">
    <source>
        <dbReference type="Proteomes" id="UP001597068"/>
    </source>
</evidence>
<dbReference type="PROSITE" id="PS50995">
    <property type="entry name" value="HTH_MARR_2"/>
    <property type="match status" value="1"/>
</dbReference>
<dbReference type="PANTHER" id="PTHR33164">
    <property type="entry name" value="TRANSCRIPTIONAL REGULATOR, MARR FAMILY"/>
    <property type="match status" value="1"/>
</dbReference>
<feature type="domain" description="HTH marR-type" evidence="4">
    <location>
        <begin position="12"/>
        <end position="147"/>
    </location>
</feature>
<evidence type="ECO:0000256" key="2">
    <source>
        <dbReference type="ARBA" id="ARBA00023125"/>
    </source>
</evidence>
<accession>A0ABW3G8X4</accession>
<dbReference type="Gene3D" id="1.10.10.10">
    <property type="entry name" value="Winged helix-like DNA-binding domain superfamily/Winged helix DNA-binding domain"/>
    <property type="match status" value="1"/>
</dbReference>
<dbReference type="RefSeq" id="WP_253648718.1">
    <property type="nucleotide sequence ID" value="NZ_BAAAMO010000006.1"/>
</dbReference>
<dbReference type="PRINTS" id="PR00598">
    <property type="entry name" value="HTHMARR"/>
</dbReference>
<sequence length="150" mass="16515">MTGLRTRHRSADDSPGLALWRTTNAWQREIRAALTPHDLTHVQYVLLASVTWMDRSEPVTQRDLAAHTGADVMMTSQVVRTLERKGLVTRDSHPRDRRAVVVAPTAEGAELAGRATVDVEAVDDAFFASLSSDRRTAFVAALRDLAGRPV</sequence>
<dbReference type="PANTHER" id="PTHR33164:SF64">
    <property type="entry name" value="TRANSCRIPTIONAL REGULATOR SLYA"/>
    <property type="match status" value="1"/>
</dbReference>
<dbReference type="Pfam" id="PF01047">
    <property type="entry name" value="MarR"/>
    <property type="match status" value="1"/>
</dbReference>
<reference evidence="6" key="1">
    <citation type="journal article" date="2019" name="Int. J. Syst. Evol. Microbiol.">
        <title>The Global Catalogue of Microorganisms (GCM) 10K type strain sequencing project: providing services to taxonomists for standard genome sequencing and annotation.</title>
        <authorList>
            <consortium name="The Broad Institute Genomics Platform"/>
            <consortium name="The Broad Institute Genome Sequencing Center for Infectious Disease"/>
            <person name="Wu L."/>
            <person name="Ma J."/>
        </authorList>
    </citation>
    <scope>NUCLEOTIDE SEQUENCE [LARGE SCALE GENOMIC DNA]</scope>
    <source>
        <strain evidence="6">CCUG 50873</strain>
    </source>
</reference>
<comment type="caution">
    <text evidence="5">The sequence shown here is derived from an EMBL/GenBank/DDBJ whole genome shotgun (WGS) entry which is preliminary data.</text>
</comment>
<evidence type="ECO:0000256" key="1">
    <source>
        <dbReference type="ARBA" id="ARBA00023015"/>
    </source>
</evidence>
<dbReference type="InterPro" id="IPR000835">
    <property type="entry name" value="HTH_MarR-typ"/>
</dbReference>
<dbReference type="Proteomes" id="UP001597068">
    <property type="component" value="Unassembled WGS sequence"/>
</dbReference>
<organism evidence="5 6">
    <name type="scientific">Williamsia deligens</name>
    <dbReference type="NCBI Taxonomy" id="321325"/>
    <lineage>
        <taxon>Bacteria</taxon>
        <taxon>Bacillati</taxon>
        <taxon>Actinomycetota</taxon>
        <taxon>Actinomycetes</taxon>
        <taxon>Mycobacteriales</taxon>
        <taxon>Nocardiaceae</taxon>
        <taxon>Williamsia</taxon>
    </lineage>
</organism>
<keyword evidence="1" id="KW-0805">Transcription regulation</keyword>
<name>A0ABW3G8X4_9NOCA</name>
<keyword evidence="2" id="KW-0238">DNA-binding</keyword>
<dbReference type="SMART" id="SM00347">
    <property type="entry name" value="HTH_MARR"/>
    <property type="match status" value="1"/>
</dbReference>
<keyword evidence="6" id="KW-1185">Reference proteome</keyword>
<dbReference type="SUPFAM" id="SSF46785">
    <property type="entry name" value="Winged helix' DNA-binding domain"/>
    <property type="match status" value="1"/>
</dbReference>